<dbReference type="Proteomes" id="UP000239874">
    <property type="component" value="Unassembled WGS sequence"/>
</dbReference>
<feature type="transmembrane region" description="Helical" evidence="1">
    <location>
        <begin position="12"/>
        <end position="29"/>
    </location>
</feature>
<evidence type="ECO:0000313" key="3">
    <source>
        <dbReference type="Proteomes" id="UP000239874"/>
    </source>
</evidence>
<dbReference type="RefSeq" id="WP_104378271.1">
    <property type="nucleotide sequence ID" value="NZ_PSZC01000028.1"/>
</dbReference>
<organism evidence="2 3">
    <name type="scientific">Nocardia nova</name>
    <dbReference type="NCBI Taxonomy" id="37330"/>
    <lineage>
        <taxon>Bacteria</taxon>
        <taxon>Bacillati</taxon>
        <taxon>Actinomycetota</taxon>
        <taxon>Actinomycetes</taxon>
        <taxon>Mycobacteriales</taxon>
        <taxon>Nocardiaceae</taxon>
        <taxon>Nocardia</taxon>
    </lineage>
</organism>
<dbReference type="AlphaFoldDB" id="A0A2S6AHP6"/>
<dbReference type="EMBL" id="PSZC01000028">
    <property type="protein sequence ID" value="PPJ34753.1"/>
    <property type="molecule type" value="Genomic_DNA"/>
</dbReference>
<evidence type="ECO:0000313" key="2">
    <source>
        <dbReference type="EMBL" id="PPJ34753.1"/>
    </source>
</evidence>
<keyword evidence="1" id="KW-1133">Transmembrane helix</keyword>
<evidence type="ECO:0000256" key="1">
    <source>
        <dbReference type="SAM" id="Phobius"/>
    </source>
</evidence>
<comment type="caution">
    <text evidence="2">The sequence shown here is derived from an EMBL/GenBank/DDBJ whole genome shotgun (WGS) entry which is preliminary data.</text>
</comment>
<reference evidence="2 3" key="1">
    <citation type="submission" date="2018-02" db="EMBL/GenBank/DDBJ databases">
        <title>8 Nocardia nova and 1 Nocardia cyriacigeorgica strain used for evolution to TMP-SMX.</title>
        <authorList>
            <person name="Mehta H."/>
            <person name="Weng J."/>
            <person name="Shamoo Y."/>
        </authorList>
    </citation>
    <scope>NUCLEOTIDE SEQUENCE [LARGE SCALE GENOMIC DNA]</scope>
    <source>
        <strain evidence="2 3">MDA3139</strain>
    </source>
</reference>
<keyword evidence="1" id="KW-0812">Transmembrane</keyword>
<feature type="transmembrane region" description="Helical" evidence="1">
    <location>
        <begin position="35"/>
        <end position="59"/>
    </location>
</feature>
<gene>
    <name evidence="2" type="ORF">C5E45_29345</name>
</gene>
<proteinExistence type="predicted"/>
<sequence>MKEPSGMIDGFFSRCLRVFLGVILLYLAVQVLKVLLPILIVILAVAGLAGLVWLGIVVFRTTRQKW</sequence>
<keyword evidence="1" id="KW-0472">Membrane</keyword>
<protein>
    <submittedName>
        <fullName evidence="2">Uncharacterized protein</fullName>
    </submittedName>
</protein>
<accession>A0A2S6AHP6</accession>
<name>A0A2S6AHP6_9NOCA</name>